<keyword evidence="7" id="KW-1185">Reference proteome</keyword>
<dbReference type="Gene3D" id="3.20.20.370">
    <property type="entry name" value="Glycoside hydrolase/deacetylase"/>
    <property type="match status" value="1"/>
</dbReference>
<gene>
    <name evidence="6" type="ORF">EDC64_110174</name>
</gene>
<comment type="caution">
    <text evidence="6">The sequence shown here is derived from an EMBL/GenBank/DDBJ whole genome shotgun (WGS) entry which is preliminary data.</text>
</comment>
<evidence type="ECO:0000256" key="2">
    <source>
        <dbReference type="ARBA" id="ARBA00022723"/>
    </source>
</evidence>
<dbReference type="RefSeq" id="WP_132033159.1">
    <property type="nucleotide sequence ID" value="NZ_SMAI01000010.1"/>
</dbReference>
<dbReference type="EMBL" id="SMAI01000010">
    <property type="protein sequence ID" value="TCT03309.1"/>
    <property type="molecule type" value="Genomic_DNA"/>
</dbReference>
<evidence type="ECO:0000313" key="7">
    <source>
        <dbReference type="Proteomes" id="UP000294664"/>
    </source>
</evidence>
<dbReference type="PANTHER" id="PTHR31609">
    <property type="entry name" value="YDJC DEACETYLASE FAMILY MEMBER"/>
    <property type="match status" value="1"/>
</dbReference>
<keyword evidence="3" id="KW-0378">Hydrolase</keyword>
<dbReference type="OrthoDB" id="9774177at2"/>
<dbReference type="InterPro" id="IPR006879">
    <property type="entry name" value="YdjC-like"/>
</dbReference>
<dbReference type="GO" id="GO:0016787">
    <property type="term" value="F:hydrolase activity"/>
    <property type="evidence" value="ECO:0007669"/>
    <property type="project" value="UniProtKB-KW"/>
</dbReference>
<dbReference type="CDD" id="cd10807">
    <property type="entry name" value="YdjC_like_3"/>
    <property type="match status" value="1"/>
</dbReference>
<dbReference type="Pfam" id="PF04794">
    <property type="entry name" value="YdjC"/>
    <property type="match status" value="1"/>
</dbReference>
<organism evidence="6 7">
    <name type="scientific">Aquabacter spiritensis</name>
    <dbReference type="NCBI Taxonomy" id="933073"/>
    <lineage>
        <taxon>Bacteria</taxon>
        <taxon>Pseudomonadati</taxon>
        <taxon>Pseudomonadota</taxon>
        <taxon>Alphaproteobacteria</taxon>
        <taxon>Hyphomicrobiales</taxon>
        <taxon>Xanthobacteraceae</taxon>
        <taxon>Aquabacter</taxon>
    </lineage>
</organism>
<evidence type="ECO:0000313" key="6">
    <source>
        <dbReference type="EMBL" id="TCT03309.1"/>
    </source>
</evidence>
<dbReference type="Proteomes" id="UP000294664">
    <property type="component" value="Unassembled WGS sequence"/>
</dbReference>
<evidence type="ECO:0000256" key="3">
    <source>
        <dbReference type="ARBA" id="ARBA00022801"/>
    </source>
</evidence>
<keyword evidence="5" id="KW-0119">Carbohydrate metabolism</keyword>
<evidence type="ECO:0008006" key="8">
    <source>
        <dbReference type="Google" id="ProtNLM"/>
    </source>
</evidence>
<evidence type="ECO:0000256" key="1">
    <source>
        <dbReference type="ARBA" id="ARBA00001946"/>
    </source>
</evidence>
<protein>
    <recommendedName>
        <fullName evidence="8">ChbG/HpnK family deacetylase</fullName>
    </recommendedName>
</protein>
<sequence>MTSRRLRICADDYGLAPGVSRAIRDLLAARRLNATSVMTLFAGLSEEAGRLRAAAAGGSASIGLHLTLTGGFVPLAAAPLPGATHLPSLSQLAAAAFSGRIDGPAVAAEIEAQFAAFEAAFGHPPHHVDGHQHAHVLPAIRPLVLAATRRRAPGAWVRDCTPARGVGIGLDAKGRVIGLLSAGLAQAAARHGLGANRGFAGAYGFDRPEAFAPVLARALARLPDGGLVMVHPGHVDDLLATRDPVTGAREVERGVLSGTGFPELLRQSGAVLA</sequence>
<accession>A0A4R3LUK1</accession>
<proteinExistence type="predicted"/>
<dbReference type="InterPro" id="IPR011330">
    <property type="entry name" value="Glyco_hydro/deAcase_b/a-brl"/>
</dbReference>
<dbReference type="GO" id="GO:0019213">
    <property type="term" value="F:deacetylase activity"/>
    <property type="evidence" value="ECO:0007669"/>
    <property type="project" value="TreeGrafter"/>
</dbReference>
<evidence type="ECO:0000256" key="5">
    <source>
        <dbReference type="ARBA" id="ARBA00023277"/>
    </source>
</evidence>
<dbReference type="PANTHER" id="PTHR31609:SF1">
    <property type="entry name" value="CARBOHYDRATE DEACETYLASE"/>
    <property type="match status" value="1"/>
</dbReference>
<dbReference type="SUPFAM" id="SSF88713">
    <property type="entry name" value="Glycoside hydrolase/deacetylase"/>
    <property type="match status" value="1"/>
</dbReference>
<keyword evidence="2" id="KW-0479">Metal-binding</keyword>
<name>A0A4R3LUK1_9HYPH</name>
<dbReference type="GO" id="GO:0046872">
    <property type="term" value="F:metal ion binding"/>
    <property type="evidence" value="ECO:0007669"/>
    <property type="project" value="UniProtKB-KW"/>
</dbReference>
<reference evidence="6 7" key="1">
    <citation type="submission" date="2019-03" db="EMBL/GenBank/DDBJ databases">
        <title>Genomic Encyclopedia of Type Strains, Phase IV (KMG-IV): sequencing the most valuable type-strain genomes for metagenomic binning, comparative biology and taxonomic classification.</title>
        <authorList>
            <person name="Goeker M."/>
        </authorList>
    </citation>
    <scope>NUCLEOTIDE SEQUENCE [LARGE SCALE GENOMIC DNA]</scope>
    <source>
        <strain evidence="6 7">DSM 9035</strain>
    </source>
</reference>
<dbReference type="AlphaFoldDB" id="A0A4R3LUK1"/>
<evidence type="ECO:0000256" key="4">
    <source>
        <dbReference type="ARBA" id="ARBA00022842"/>
    </source>
</evidence>
<keyword evidence="4" id="KW-0460">Magnesium</keyword>
<dbReference type="GO" id="GO:0005975">
    <property type="term" value="P:carbohydrate metabolic process"/>
    <property type="evidence" value="ECO:0007669"/>
    <property type="project" value="InterPro"/>
</dbReference>
<comment type="cofactor">
    <cofactor evidence="1">
        <name>Mg(2+)</name>
        <dbReference type="ChEBI" id="CHEBI:18420"/>
    </cofactor>
</comment>